<dbReference type="EMBL" id="BPRC01000001">
    <property type="protein sequence ID" value="GJE63757.1"/>
    <property type="molecule type" value="Genomic_DNA"/>
</dbReference>
<proteinExistence type="predicted"/>
<evidence type="ECO:0000256" key="1">
    <source>
        <dbReference type="SAM" id="MobiDB-lite"/>
    </source>
</evidence>
<sequence>MPAIRQIAWLALQGACVAFWLWVAWQKQQAGEDPAIGVALMLGVASAFIATFAGVLIIEIAQSTARSLRGMKDQSPSTLKPLDRSRSIT</sequence>
<keyword evidence="2" id="KW-0812">Transmembrane</keyword>
<evidence type="ECO:0000313" key="3">
    <source>
        <dbReference type="EMBL" id="GJE63757.1"/>
    </source>
</evidence>
<organism evidence="3 4">
    <name type="scientific">Methylorubrum aminovorans</name>
    <dbReference type="NCBI Taxonomy" id="269069"/>
    <lineage>
        <taxon>Bacteria</taxon>
        <taxon>Pseudomonadati</taxon>
        <taxon>Pseudomonadota</taxon>
        <taxon>Alphaproteobacteria</taxon>
        <taxon>Hyphomicrobiales</taxon>
        <taxon>Methylobacteriaceae</taxon>
        <taxon>Methylorubrum</taxon>
    </lineage>
</organism>
<keyword evidence="2" id="KW-0472">Membrane</keyword>
<protein>
    <submittedName>
        <fullName evidence="3">Uncharacterized protein</fullName>
    </submittedName>
</protein>
<keyword evidence="2" id="KW-1133">Transmembrane helix</keyword>
<feature type="transmembrane region" description="Helical" evidence="2">
    <location>
        <begin position="7"/>
        <end position="25"/>
    </location>
</feature>
<reference evidence="3" key="2">
    <citation type="submission" date="2021-08" db="EMBL/GenBank/DDBJ databases">
        <authorList>
            <person name="Tani A."/>
            <person name="Ola A."/>
            <person name="Ogura Y."/>
            <person name="Katsura K."/>
            <person name="Hayashi T."/>
        </authorList>
    </citation>
    <scope>NUCLEOTIDE SEQUENCE</scope>
    <source>
        <strain evidence="3">NBRC 15686</strain>
    </source>
</reference>
<reference evidence="3" key="1">
    <citation type="journal article" date="2021" name="Front. Microbiol.">
        <title>Comprehensive Comparative Genomics and Phenotyping of Methylobacterium Species.</title>
        <authorList>
            <person name="Alessa O."/>
            <person name="Ogura Y."/>
            <person name="Fujitani Y."/>
            <person name="Takami H."/>
            <person name="Hayashi T."/>
            <person name="Sahin N."/>
            <person name="Tani A."/>
        </authorList>
    </citation>
    <scope>NUCLEOTIDE SEQUENCE</scope>
    <source>
        <strain evidence="3">NBRC 15686</strain>
    </source>
</reference>
<accession>A0ABQ4UBC5</accession>
<feature type="transmembrane region" description="Helical" evidence="2">
    <location>
        <begin position="37"/>
        <end position="61"/>
    </location>
</feature>
<keyword evidence="4" id="KW-1185">Reference proteome</keyword>
<name>A0ABQ4UBC5_9HYPH</name>
<gene>
    <name evidence="3" type="ORF">LNAOJCKE_0955</name>
</gene>
<comment type="caution">
    <text evidence="3">The sequence shown here is derived from an EMBL/GenBank/DDBJ whole genome shotgun (WGS) entry which is preliminary data.</text>
</comment>
<feature type="region of interest" description="Disordered" evidence="1">
    <location>
        <begin position="66"/>
        <end position="89"/>
    </location>
</feature>
<evidence type="ECO:0000256" key="2">
    <source>
        <dbReference type="SAM" id="Phobius"/>
    </source>
</evidence>
<dbReference type="RefSeq" id="WP_238222773.1">
    <property type="nucleotide sequence ID" value="NZ_BAAADH010000001.1"/>
</dbReference>
<dbReference type="Proteomes" id="UP001055039">
    <property type="component" value="Unassembled WGS sequence"/>
</dbReference>
<evidence type="ECO:0000313" key="4">
    <source>
        <dbReference type="Proteomes" id="UP001055039"/>
    </source>
</evidence>